<comment type="caution">
    <text evidence="7">The sequence shown here is derived from an EMBL/GenBank/DDBJ whole genome shotgun (WGS) entry which is preliminary data.</text>
</comment>
<sequence length="440" mass="49686">MTEYAIPPIMLPPTASNHNNVIRRRSSIRRGTIASICKDVRVNDVVEIIKKQKALQQQERNVGEDKLLKRRHSMMNLRPKSVIAVVNNNKVSDKQMAKSRLVVEEGVIGHLRKCVACNHPHEEEDCGNSSTDSSEEDNCLSPSTSSSSSSAELIMRPFIHKKINEEESNTLLEDVEQRGQLIQNLNSSITGYSTHIKEFIHNSPYYNEHEYKTKVDTCKALVAQQQSLLDKLQTTTIQPPSSTLPSQPFLPPALAPSPAPADEPTPVTTTNISPIKSLYTEIYKGLKSSTTGFTIKQKKDKNDADTIIAVKGVCTTVEASLIPDRLRATTTQDDITTFHQSSVYQHQYSLEITQHDRLTKYILMHPDQWQKDEKVNTCSFKNCPHTFNWFQRKHHCRGCGQIYCNTHSGNRLPLFDKEAKPVFSRVCDNCFYHLAAHSLS</sequence>
<feature type="region of interest" description="Disordered" evidence="5">
    <location>
        <begin position="236"/>
        <end position="270"/>
    </location>
</feature>
<name>A0A8H7R2L2_9FUNG</name>
<evidence type="ECO:0000313" key="8">
    <source>
        <dbReference type="Proteomes" id="UP000603453"/>
    </source>
</evidence>
<reference evidence="7" key="1">
    <citation type="submission" date="2020-12" db="EMBL/GenBank/DDBJ databases">
        <title>Metabolic potential, ecology and presence of endohyphal bacteria is reflected in genomic diversity of Mucoromycotina.</title>
        <authorList>
            <person name="Muszewska A."/>
            <person name="Okrasinska A."/>
            <person name="Steczkiewicz K."/>
            <person name="Drgas O."/>
            <person name="Orlowska M."/>
            <person name="Perlinska-Lenart U."/>
            <person name="Aleksandrzak-Piekarczyk T."/>
            <person name="Szatraj K."/>
            <person name="Zielenkiewicz U."/>
            <person name="Pilsyk S."/>
            <person name="Malc E."/>
            <person name="Mieczkowski P."/>
            <person name="Kruszewska J.S."/>
            <person name="Biernat P."/>
            <person name="Pawlowska J."/>
        </authorList>
    </citation>
    <scope>NUCLEOTIDE SEQUENCE</scope>
    <source>
        <strain evidence="7">WA0000017839</strain>
    </source>
</reference>
<evidence type="ECO:0000256" key="2">
    <source>
        <dbReference type="ARBA" id="ARBA00022771"/>
    </source>
</evidence>
<dbReference type="CDD" id="cd15760">
    <property type="entry name" value="FYVE_scVPS27p_like"/>
    <property type="match status" value="1"/>
</dbReference>
<dbReference type="Proteomes" id="UP000603453">
    <property type="component" value="Unassembled WGS sequence"/>
</dbReference>
<dbReference type="SUPFAM" id="SSF57903">
    <property type="entry name" value="FYVE/PHD zinc finger"/>
    <property type="match status" value="1"/>
</dbReference>
<keyword evidence="1" id="KW-0479">Metal-binding</keyword>
<dbReference type="EMBL" id="JAEPRD010000057">
    <property type="protein sequence ID" value="KAG2202750.1"/>
    <property type="molecule type" value="Genomic_DNA"/>
</dbReference>
<dbReference type="InterPro" id="IPR052113">
    <property type="entry name" value="FYVE-type_Zinc_Finger"/>
</dbReference>
<dbReference type="OrthoDB" id="660555at2759"/>
<evidence type="ECO:0000256" key="1">
    <source>
        <dbReference type="ARBA" id="ARBA00022723"/>
    </source>
</evidence>
<keyword evidence="3" id="KW-0862">Zinc</keyword>
<dbReference type="InterPro" id="IPR011011">
    <property type="entry name" value="Znf_FYVE_PHD"/>
</dbReference>
<evidence type="ECO:0000256" key="4">
    <source>
        <dbReference type="PROSITE-ProRule" id="PRU00091"/>
    </source>
</evidence>
<organism evidence="7 8">
    <name type="scientific">Mucor saturninus</name>
    <dbReference type="NCBI Taxonomy" id="64648"/>
    <lineage>
        <taxon>Eukaryota</taxon>
        <taxon>Fungi</taxon>
        <taxon>Fungi incertae sedis</taxon>
        <taxon>Mucoromycota</taxon>
        <taxon>Mucoromycotina</taxon>
        <taxon>Mucoromycetes</taxon>
        <taxon>Mucorales</taxon>
        <taxon>Mucorineae</taxon>
        <taxon>Mucoraceae</taxon>
        <taxon>Mucor</taxon>
    </lineage>
</organism>
<dbReference type="Gene3D" id="3.30.40.10">
    <property type="entry name" value="Zinc/RING finger domain, C3HC4 (zinc finger)"/>
    <property type="match status" value="1"/>
</dbReference>
<evidence type="ECO:0000313" key="7">
    <source>
        <dbReference type="EMBL" id="KAG2202750.1"/>
    </source>
</evidence>
<dbReference type="InterPro" id="IPR017455">
    <property type="entry name" value="Znf_FYVE-rel"/>
</dbReference>
<dbReference type="AlphaFoldDB" id="A0A8H7R2L2"/>
<feature type="compositionally biased region" description="Low complexity" evidence="5">
    <location>
        <begin position="141"/>
        <end position="150"/>
    </location>
</feature>
<dbReference type="PANTHER" id="PTHR39490:SF8">
    <property type="entry name" value="ZINC FINGER FYVE DOMAIN-CONTAINING PROTEIN 21"/>
    <property type="match status" value="1"/>
</dbReference>
<keyword evidence="2 4" id="KW-0863">Zinc-finger</keyword>
<feature type="domain" description="FYVE-type" evidence="6">
    <location>
        <begin position="383"/>
        <end position="435"/>
    </location>
</feature>
<evidence type="ECO:0000256" key="5">
    <source>
        <dbReference type="SAM" id="MobiDB-lite"/>
    </source>
</evidence>
<dbReference type="SMART" id="SM00064">
    <property type="entry name" value="FYVE"/>
    <property type="match status" value="1"/>
</dbReference>
<feature type="region of interest" description="Disordered" evidence="5">
    <location>
        <begin position="120"/>
        <end position="151"/>
    </location>
</feature>
<gene>
    <name evidence="7" type="ORF">INT47_004774</name>
</gene>
<evidence type="ECO:0000256" key="3">
    <source>
        <dbReference type="ARBA" id="ARBA00022833"/>
    </source>
</evidence>
<proteinExistence type="predicted"/>
<dbReference type="InterPro" id="IPR000306">
    <property type="entry name" value="Znf_FYVE"/>
</dbReference>
<dbReference type="PROSITE" id="PS50178">
    <property type="entry name" value="ZF_FYVE"/>
    <property type="match status" value="1"/>
</dbReference>
<protein>
    <recommendedName>
        <fullName evidence="6">FYVE-type domain-containing protein</fullName>
    </recommendedName>
</protein>
<dbReference type="GO" id="GO:0008270">
    <property type="term" value="F:zinc ion binding"/>
    <property type="evidence" value="ECO:0007669"/>
    <property type="project" value="UniProtKB-KW"/>
</dbReference>
<evidence type="ECO:0000259" key="6">
    <source>
        <dbReference type="PROSITE" id="PS50178"/>
    </source>
</evidence>
<keyword evidence="8" id="KW-1185">Reference proteome</keyword>
<dbReference type="PANTHER" id="PTHR39490">
    <property type="entry name" value="ARRESTIN DOMAIN-CONTAINING PROTEIN D"/>
    <property type="match status" value="1"/>
</dbReference>
<dbReference type="Pfam" id="PF01363">
    <property type="entry name" value="FYVE"/>
    <property type="match status" value="1"/>
</dbReference>
<accession>A0A8H7R2L2</accession>
<dbReference type="InterPro" id="IPR013083">
    <property type="entry name" value="Znf_RING/FYVE/PHD"/>
</dbReference>
<feature type="compositionally biased region" description="Pro residues" evidence="5">
    <location>
        <begin position="248"/>
        <end position="263"/>
    </location>
</feature>